<reference evidence="3 4" key="1">
    <citation type="submission" date="2019-03" db="EMBL/GenBank/DDBJ databases">
        <title>Genomic Encyclopedia of Type Strains, Phase IV (KMG-IV): sequencing the most valuable type-strain genomes for metagenomic binning, comparative biology and taxonomic classification.</title>
        <authorList>
            <person name="Goeker M."/>
        </authorList>
    </citation>
    <scope>NUCLEOTIDE SEQUENCE [LARGE SCALE GENOMIC DNA]</scope>
    <source>
        <strain evidence="3 4">DSM 44496</strain>
    </source>
</reference>
<organism evidence="3 4">
    <name type="scientific">Nocardia ignorata</name>
    <dbReference type="NCBI Taxonomy" id="145285"/>
    <lineage>
        <taxon>Bacteria</taxon>
        <taxon>Bacillati</taxon>
        <taxon>Actinomycetota</taxon>
        <taxon>Actinomycetes</taxon>
        <taxon>Mycobacteriales</taxon>
        <taxon>Nocardiaceae</taxon>
        <taxon>Nocardia</taxon>
    </lineage>
</organism>
<protein>
    <submittedName>
        <fullName evidence="3">Activator of Hsp90 ATPase-like protein</fullName>
    </submittedName>
</protein>
<accession>A0A4R6PJZ2</accession>
<evidence type="ECO:0000313" key="4">
    <source>
        <dbReference type="Proteomes" id="UP000295087"/>
    </source>
</evidence>
<evidence type="ECO:0000313" key="3">
    <source>
        <dbReference type="EMBL" id="TDP38401.1"/>
    </source>
</evidence>
<dbReference type="Gene3D" id="3.30.530.20">
    <property type="match status" value="1"/>
</dbReference>
<comment type="similarity">
    <text evidence="1">Belongs to the AHA1 family.</text>
</comment>
<comment type="caution">
    <text evidence="3">The sequence shown here is derived from an EMBL/GenBank/DDBJ whole genome shotgun (WGS) entry which is preliminary data.</text>
</comment>
<name>A0A4R6PJZ2_NOCIG</name>
<feature type="domain" description="Activator of Hsp90 ATPase homologue 1/2-like C-terminal" evidence="2">
    <location>
        <begin position="6"/>
        <end position="88"/>
    </location>
</feature>
<dbReference type="InterPro" id="IPR023393">
    <property type="entry name" value="START-like_dom_sf"/>
</dbReference>
<dbReference type="Pfam" id="PF08327">
    <property type="entry name" value="AHSA1"/>
    <property type="match status" value="1"/>
</dbReference>
<evidence type="ECO:0000256" key="1">
    <source>
        <dbReference type="ARBA" id="ARBA00006817"/>
    </source>
</evidence>
<sequence>MRLGPIRVWESPHRLVVTWQINGHWEFDPDPSHASEIEVRFTAVGPEQTAVTLEHRHLDRLVDGKAIQDTTVERGGGWSTLLELFAETAQSS</sequence>
<gene>
    <name evidence="3" type="ORF">DFR75_10355</name>
</gene>
<evidence type="ECO:0000259" key="2">
    <source>
        <dbReference type="Pfam" id="PF08327"/>
    </source>
</evidence>
<dbReference type="SUPFAM" id="SSF55961">
    <property type="entry name" value="Bet v1-like"/>
    <property type="match status" value="1"/>
</dbReference>
<dbReference type="Proteomes" id="UP000295087">
    <property type="component" value="Unassembled WGS sequence"/>
</dbReference>
<dbReference type="InterPro" id="IPR013538">
    <property type="entry name" value="ASHA1/2-like_C"/>
</dbReference>
<keyword evidence="4" id="KW-1185">Reference proteome</keyword>
<dbReference type="AlphaFoldDB" id="A0A4R6PJZ2"/>
<dbReference type="EMBL" id="SNXK01000003">
    <property type="protein sequence ID" value="TDP38401.1"/>
    <property type="molecule type" value="Genomic_DNA"/>
</dbReference>
<proteinExistence type="inferred from homology"/>